<dbReference type="Pfam" id="PF23666">
    <property type="entry name" value="Rcc01698_C"/>
    <property type="match status" value="1"/>
</dbReference>
<dbReference type="InterPro" id="IPR017853">
    <property type="entry name" value="GH"/>
</dbReference>
<evidence type="ECO:0000259" key="4">
    <source>
        <dbReference type="Pfam" id="PF23666"/>
    </source>
</evidence>
<evidence type="ECO:0000259" key="3">
    <source>
        <dbReference type="Pfam" id="PF13550"/>
    </source>
</evidence>
<gene>
    <name evidence="5" type="ORF">DI533_03550</name>
</gene>
<feature type="compositionally biased region" description="Basic and acidic residues" evidence="1">
    <location>
        <begin position="670"/>
        <end position="686"/>
    </location>
</feature>
<dbReference type="EMBL" id="QFQS01000001">
    <property type="protein sequence ID" value="PZQ99739.1"/>
    <property type="molecule type" value="Genomic_DNA"/>
</dbReference>
<evidence type="ECO:0000259" key="2">
    <source>
        <dbReference type="Pfam" id="PF13547"/>
    </source>
</evidence>
<dbReference type="Pfam" id="PF13550">
    <property type="entry name" value="Phage-tail_3"/>
    <property type="match status" value="1"/>
</dbReference>
<organism evidence="5 6">
    <name type="scientific">Cereibacter sphaeroides</name>
    <name type="common">Rhodobacter sphaeroides</name>
    <dbReference type="NCBI Taxonomy" id="1063"/>
    <lineage>
        <taxon>Bacteria</taxon>
        <taxon>Pseudomonadati</taxon>
        <taxon>Pseudomonadota</taxon>
        <taxon>Alphaproteobacteria</taxon>
        <taxon>Rhodobacterales</taxon>
        <taxon>Paracoccaceae</taxon>
        <taxon>Cereibacter</taxon>
    </lineage>
</organism>
<protein>
    <submittedName>
        <fullName evidence="5">Host specificity protein</fullName>
    </submittedName>
</protein>
<evidence type="ECO:0000313" key="5">
    <source>
        <dbReference type="EMBL" id="PZQ99739.1"/>
    </source>
</evidence>
<sequence>MATILLSAAGAAIGSGFGGTVLGLSGAVIGRAVGATLGRAIDQRLMGQGSQVVETGRIERFRVMGAAEGSSIGQVYGRVRIGGQVIWATRFRENVTTTSSGGGKGSPKPKVVQNSYSYTVSLAVALCEGQIQRVGRIWADGVEVARNTLGIRIYGGSEDQLPDPKIEAVEGAGMAPSYRGIAYVVFENLELSRFGNRVPQFSFEVIRPTQGEVARNTYDMRSAVRAVALMPGTGEYALATTPVHYSLGPGQNRAANMNFPSGNTDMATSLEHLRGELPSVKSASLVVSWFGGDLRCNLCKVKPKVEQKGNDGVGMAWRAGGIARAAAETIVRIDGRPVYGGTPADASVIEAIKAIRSGGQEVMFYPFLLMEQGAGNTLNDPWTGQQGQPVYPWRGRITLSVAPGRDGSPDRTANAEAEVAAFFGVAQPGHFSRVGRGVNYFGPANDWGYRRFILHYAHLCVAAGGVDTFCIGSELRGLTHIRGVDDSFPAVTAFRQLAADVRAILGPFVRISYAADWSEYFGLHDASGNVYFHLDALWADPNIDFIGIDNYMPLSDWRDGETHADAAWGSIYNLDYLKANIAGGEGFDWYYDGPEGEAAQVRRPITDGAFGEPWVFRYKDIRSWWSELHFDRVDGVRRSLPTAWVPKSKPIVFTELGCPAIDKGTNEPNKFVDPKSSESRAPKYSSGRRDDVIQMQYLRAQAEYWSDPARNPVSPLYGERMVDWSRAHVWAWDARPFPMFPNLLSAWSDGDNYARGHWLNGRSTGQLLSSVVADICEKSGLTDFDVSKLYGVVRGYSISQIDTARAALQPLMLAYGFDAVERDGLLRFVLRDARLTETLQKERLAVSAEIDGAVETTRAAAAEMVGRVRLGFIDAESNFEARQAEATFPDDDSLTVSQSDLALSLTAAEGRGIVERWLSEARVARDSARFALPRSALHLAAGDVVGVDGARYRIDRIEQAEYQQVEAVRVEAASYQPSDATEVRRPVKPTISPLPVHAVFLDLPLLDGTEVPHAPYVAVSATPWPGPVGVWSSASDDGYALNRLITVPSLVGITESALPRARSGVFDRGPPLRVRVYAGALSSAEEAQMLDGINAVAIGDGTSGVWEVFQFGTAELVAPQTYELRRRLRGQAGTDAVMIDVWPEGSTVVFLDRGLEQIDLGQQARGLARHYRIGAGQLGYDHPATIHKVESFAGVGLRPYRPVHLRGRLVSSGVLNLSWTRRTRIDGDGWHIGDVPLSEDRETYQVSVLAGATLLREVNVGAPTWSYSAAQRAADGATGLLSVEVAQVSDRFGPGPVARLQISV</sequence>
<feature type="region of interest" description="Disordered" evidence="1">
    <location>
        <begin position="664"/>
        <end position="686"/>
    </location>
</feature>
<dbReference type="Proteomes" id="UP000248975">
    <property type="component" value="Unassembled WGS sequence"/>
</dbReference>
<dbReference type="InterPro" id="IPR056490">
    <property type="entry name" value="Rcc01698_C"/>
</dbReference>
<dbReference type="Gene3D" id="3.20.20.80">
    <property type="entry name" value="Glycosidases"/>
    <property type="match status" value="1"/>
</dbReference>
<reference evidence="5 6" key="1">
    <citation type="submission" date="2017-08" db="EMBL/GenBank/DDBJ databases">
        <title>Infants hospitalized years apart are colonized by the same room-sourced microbial strains.</title>
        <authorList>
            <person name="Brooks B."/>
            <person name="Olm M.R."/>
            <person name="Firek B.A."/>
            <person name="Baker R."/>
            <person name="Thomas B.C."/>
            <person name="Morowitz M.J."/>
            <person name="Banfield J.F."/>
        </authorList>
    </citation>
    <scope>NUCLEOTIDE SEQUENCE [LARGE SCALE GENOMIC DNA]</scope>
    <source>
        <strain evidence="5">S2_003_000_R2_11</strain>
    </source>
</reference>
<dbReference type="InterPro" id="IPR025195">
    <property type="entry name" value="GTA_TIM_dom"/>
</dbReference>
<accession>A0A2W5SCF9</accession>
<evidence type="ECO:0000313" key="6">
    <source>
        <dbReference type="Proteomes" id="UP000248975"/>
    </source>
</evidence>
<dbReference type="CDD" id="cd19607">
    <property type="entry name" value="GTA_TIM-barrel-like"/>
    <property type="match status" value="1"/>
</dbReference>
<comment type="caution">
    <text evidence="5">The sequence shown here is derived from an EMBL/GenBank/DDBJ whole genome shotgun (WGS) entry which is preliminary data.</text>
</comment>
<feature type="domain" description="Rcc01698-like C-terminal" evidence="4">
    <location>
        <begin position="1050"/>
        <end position="1149"/>
    </location>
</feature>
<name>A0A2W5SCF9_CERSP</name>
<dbReference type="Pfam" id="PF13547">
    <property type="entry name" value="GTA_TIM"/>
    <property type="match status" value="1"/>
</dbReference>
<proteinExistence type="predicted"/>
<feature type="domain" description="GTA TIM-barrel-like" evidence="2">
    <location>
        <begin position="447"/>
        <end position="741"/>
    </location>
</feature>
<dbReference type="InterPro" id="IPR032876">
    <property type="entry name" value="J_dom"/>
</dbReference>
<feature type="domain" description="Tip attachment protein J" evidence="3">
    <location>
        <begin position="800"/>
        <end position="958"/>
    </location>
</feature>
<dbReference type="SUPFAM" id="SSF51445">
    <property type="entry name" value="(Trans)glycosidases"/>
    <property type="match status" value="1"/>
</dbReference>
<evidence type="ECO:0000256" key="1">
    <source>
        <dbReference type="SAM" id="MobiDB-lite"/>
    </source>
</evidence>